<evidence type="ECO:0000256" key="2">
    <source>
        <dbReference type="SAM" id="SignalP"/>
    </source>
</evidence>
<dbReference type="CDD" id="cd06543">
    <property type="entry name" value="GH18_PF-ChiA-like"/>
    <property type="match status" value="1"/>
</dbReference>
<gene>
    <name evidence="5" type="ORF">HNR67_008312</name>
</gene>
<dbReference type="PROSITE" id="PS51173">
    <property type="entry name" value="CBM2"/>
    <property type="match status" value="1"/>
</dbReference>
<dbReference type="Proteomes" id="UP000533598">
    <property type="component" value="Unassembled WGS sequence"/>
</dbReference>
<evidence type="ECO:0000259" key="3">
    <source>
        <dbReference type="PROSITE" id="PS51173"/>
    </source>
</evidence>
<dbReference type="Gene3D" id="2.60.40.290">
    <property type="match status" value="1"/>
</dbReference>
<dbReference type="InterPro" id="IPR008965">
    <property type="entry name" value="CBM2/CBM3_carb-bd_dom_sf"/>
</dbReference>
<dbReference type="GO" id="GO:0004553">
    <property type="term" value="F:hydrolase activity, hydrolyzing O-glycosyl compounds"/>
    <property type="evidence" value="ECO:0007669"/>
    <property type="project" value="InterPro"/>
</dbReference>
<dbReference type="InterPro" id="IPR052750">
    <property type="entry name" value="GH18_Chitinase"/>
</dbReference>
<dbReference type="PANTHER" id="PTHR42976">
    <property type="entry name" value="BIFUNCTIONAL CHITINASE/LYSOZYME-RELATED"/>
    <property type="match status" value="1"/>
</dbReference>
<dbReference type="GO" id="GO:0005975">
    <property type="term" value="P:carbohydrate metabolic process"/>
    <property type="evidence" value="ECO:0007669"/>
    <property type="project" value="InterPro"/>
</dbReference>
<proteinExistence type="predicted"/>
<dbReference type="Gene3D" id="3.20.20.80">
    <property type="entry name" value="Glycosidases"/>
    <property type="match status" value="1"/>
</dbReference>
<evidence type="ECO:0008006" key="7">
    <source>
        <dbReference type="Google" id="ProtNLM"/>
    </source>
</evidence>
<feature type="compositionally biased region" description="Low complexity" evidence="1">
    <location>
        <begin position="136"/>
        <end position="151"/>
    </location>
</feature>
<feature type="chain" id="PRO_5031398435" description="Chitinase" evidence="2">
    <location>
        <begin position="34"/>
        <end position="450"/>
    </location>
</feature>
<dbReference type="PROSITE" id="PS51910">
    <property type="entry name" value="GH18_2"/>
    <property type="match status" value="1"/>
</dbReference>
<dbReference type="InterPro" id="IPR001223">
    <property type="entry name" value="Glyco_hydro18_cat"/>
</dbReference>
<evidence type="ECO:0000313" key="6">
    <source>
        <dbReference type="Proteomes" id="UP000533598"/>
    </source>
</evidence>
<dbReference type="RefSeq" id="WP_185009300.1">
    <property type="nucleotide sequence ID" value="NZ_BAAAUI010000037.1"/>
</dbReference>
<evidence type="ECO:0000313" key="5">
    <source>
        <dbReference type="EMBL" id="MBB4682194.1"/>
    </source>
</evidence>
<keyword evidence="2" id="KW-0732">Signal</keyword>
<dbReference type="SUPFAM" id="SSF51445">
    <property type="entry name" value="(Trans)glycosidases"/>
    <property type="match status" value="1"/>
</dbReference>
<accession>A0A7W7G0E9</accession>
<dbReference type="SUPFAM" id="SSF49384">
    <property type="entry name" value="Carbohydrate-binding domain"/>
    <property type="match status" value="1"/>
</dbReference>
<feature type="domain" description="CBM2" evidence="3">
    <location>
        <begin position="30"/>
        <end position="137"/>
    </location>
</feature>
<dbReference type="Pfam" id="PF00553">
    <property type="entry name" value="CBM_2"/>
    <property type="match status" value="1"/>
</dbReference>
<dbReference type="InterPro" id="IPR017853">
    <property type="entry name" value="GH"/>
</dbReference>
<evidence type="ECO:0000259" key="4">
    <source>
        <dbReference type="PROSITE" id="PS51910"/>
    </source>
</evidence>
<comment type="caution">
    <text evidence="5">The sequence shown here is derived from an EMBL/GenBank/DDBJ whole genome shotgun (WGS) entry which is preliminary data.</text>
</comment>
<feature type="region of interest" description="Disordered" evidence="1">
    <location>
        <begin position="136"/>
        <end position="160"/>
    </location>
</feature>
<dbReference type="GO" id="GO:0030247">
    <property type="term" value="F:polysaccharide binding"/>
    <property type="evidence" value="ECO:0007669"/>
    <property type="project" value="UniProtKB-UniRule"/>
</dbReference>
<protein>
    <recommendedName>
        <fullName evidence="7">Chitinase</fullName>
    </recommendedName>
</protein>
<dbReference type="SMART" id="SM00637">
    <property type="entry name" value="CBD_II"/>
    <property type="match status" value="1"/>
</dbReference>
<dbReference type="InterPro" id="IPR012291">
    <property type="entry name" value="CBM2_carb-bd_dom_sf"/>
</dbReference>
<dbReference type="PANTHER" id="PTHR42976:SF1">
    <property type="entry name" value="GH18 DOMAIN-CONTAINING PROTEIN-RELATED"/>
    <property type="match status" value="1"/>
</dbReference>
<feature type="domain" description="GH18" evidence="4">
    <location>
        <begin position="160"/>
        <end position="450"/>
    </location>
</feature>
<dbReference type="AlphaFoldDB" id="A0A7W7G0E9"/>
<organism evidence="5 6">
    <name type="scientific">Crossiella cryophila</name>
    <dbReference type="NCBI Taxonomy" id="43355"/>
    <lineage>
        <taxon>Bacteria</taxon>
        <taxon>Bacillati</taxon>
        <taxon>Actinomycetota</taxon>
        <taxon>Actinomycetes</taxon>
        <taxon>Pseudonocardiales</taxon>
        <taxon>Pseudonocardiaceae</taxon>
        <taxon>Crossiella</taxon>
    </lineage>
</organism>
<reference evidence="5 6" key="1">
    <citation type="submission" date="2020-08" db="EMBL/GenBank/DDBJ databases">
        <title>Sequencing the genomes of 1000 actinobacteria strains.</title>
        <authorList>
            <person name="Klenk H.-P."/>
        </authorList>
    </citation>
    <scope>NUCLEOTIDE SEQUENCE [LARGE SCALE GENOMIC DNA]</scope>
    <source>
        <strain evidence="5 6">DSM 44230</strain>
    </source>
</reference>
<dbReference type="InterPro" id="IPR001919">
    <property type="entry name" value="CBD2"/>
</dbReference>
<name>A0A7W7G0E9_9PSEU</name>
<dbReference type="EMBL" id="JACHMH010000001">
    <property type="protein sequence ID" value="MBB4682194.1"/>
    <property type="molecule type" value="Genomic_DNA"/>
</dbReference>
<evidence type="ECO:0000256" key="1">
    <source>
        <dbReference type="SAM" id="MobiDB-lite"/>
    </source>
</evidence>
<sequence length="450" mass="47021">MLLPARARAGLGLALATLTAIGGLLVVSAPAGAAANPTAAFAKDSSWAGGYQGKFTVGNTGDTAFTGWKVEFDLPSGSTVGSYWDAQQTATGTRYTFTNREYNGTLNPSGTTTFGFLVSGASEPANCRINNAPCAGGAPVTTTTSSTTTTSGPPPVGGSPRVAPYIDITQERPTLTEVAAATGQRHFTLAFVLGSHAGCDPKWGGTINLDEPRIVNQIRDLKAQGGDVIVATGGAAGPYLESSCTSVTELANAYKKIIDTLGVTHLDIDIEASVNLDTMNKALAQVQRERPGTTVAFTLMVQGDDYGLTPALGVDLLKNAKANGVRVDLVNPMTMEFGTSRPDWGDAVIAAAESTLRQLAEIWPEKSDADRKRMLGVTPMIGRNYNGKVFLPAHATKLVNWAGANRIGLLAFWSVGRDNGGCPGGGISPTCSSISQDTYEFVNTFKRFTG</sequence>
<keyword evidence="6" id="KW-1185">Reference proteome</keyword>
<feature type="signal peptide" evidence="2">
    <location>
        <begin position="1"/>
        <end position="33"/>
    </location>
</feature>